<evidence type="ECO:0000313" key="2">
    <source>
        <dbReference type="EMBL" id="GHI40040.1"/>
    </source>
</evidence>
<gene>
    <name evidence="2" type="ORF">Sviol_44480</name>
</gene>
<keyword evidence="3" id="KW-1185">Reference proteome</keyword>
<evidence type="ECO:0000256" key="1">
    <source>
        <dbReference type="SAM" id="MobiDB-lite"/>
    </source>
</evidence>
<feature type="compositionally biased region" description="Polar residues" evidence="1">
    <location>
        <begin position="1"/>
        <end position="10"/>
    </location>
</feature>
<sequence length="50" mass="5919">MSMNSEYQEQQKFKKQLFSDQDGKDDAEEQQNAQQVQDTGDENDEYGQER</sequence>
<evidence type="ECO:0000313" key="3">
    <source>
        <dbReference type="Proteomes" id="UP001050808"/>
    </source>
</evidence>
<accession>A0ABQ3QRX3</accession>
<comment type="caution">
    <text evidence="2">The sequence shown here is derived from an EMBL/GenBank/DDBJ whole genome shotgun (WGS) entry which is preliminary data.</text>
</comment>
<dbReference type="EMBL" id="BNDY01000017">
    <property type="protein sequence ID" value="GHI40040.1"/>
    <property type="molecule type" value="Genomic_DNA"/>
</dbReference>
<protein>
    <submittedName>
        <fullName evidence="2">Uncharacterized protein</fullName>
    </submittedName>
</protein>
<dbReference type="RefSeq" id="WP_189959276.1">
    <property type="nucleotide sequence ID" value="NZ_BMUA01000001.1"/>
</dbReference>
<organism evidence="2 3">
    <name type="scientific">Streptomyces violascens</name>
    <dbReference type="NCBI Taxonomy" id="67381"/>
    <lineage>
        <taxon>Bacteria</taxon>
        <taxon>Bacillati</taxon>
        <taxon>Actinomycetota</taxon>
        <taxon>Actinomycetes</taxon>
        <taxon>Kitasatosporales</taxon>
        <taxon>Streptomycetaceae</taxon>
        <taxon>Streptomyces</taxon>
    </lineage>
</organism>
<dbReference type="Proteomes" id="UP001050808">
    <property type="component" value="Unassembled WGS sequence"/>
</dbReference>
<feature type="region of interest" description="Disordered" evidence="1">
    <location>
        <begin position="1"/>
        <end position="50"/>
    </location>
</feature>
<feature type="compositionally biased region" description="Acidic residues" evidence="1">
    <location>
        <begin position="39"/>
        <end position="50"/>
    </location>
</feature>
<name>A0ABQ3QRX3_9ACTN</name>
<proteinExistence type="predicted"/>
<reference evidence="2" key="1">
    <citation type="submission" date="2024-05" db="EMBL/GenBank/DDBJ databases">
        <title>Whole genome shotgun sequence of Streptomyces violascens NBRC 12920.</title>
        <authorList>
            <person name="Komaki H."/>
            <person name="Tamura T."/>
        </authorList>
    </citation>
    <scope>NUCLEOTIDE SEQUENCE</scope>
    <source>
        <strain evidence="2">NBRC 12920</strain>
    </source>
</reference>